<dbReference type="SUPFAM" id="SSF48208">
    <property type="entry name" value="Six-hairpin glycosidases"/>
    <property type="match status" value="1"/>
</dbReference>
<evidence type="ECO:0000256" key="2">
    <source>
        <dbReference type="ARBA" id="ARBA00022801"/>
    </source>
</evidence>
<dbReference type="NCBIfam" id="NF009773">
    <property type="entry name" value="PRK13270.1"/>
    <property type="match status" value="1"/>
</dbReference>
<evidence type="ECO:0000256" key="4">
    <source>
        <dbReference type="HAMAP-Rule" id="MF_01059"/>
    </source>
</evidence>
<sequence>MLCATRTVQEAAINTYRQENKAVDPVRSEAEVEYQFDPHELKREGMQDSEPEPELIEGLPAPDALTPADRYLELFEDVQMARIFPDSKTFPDCSPKYDPLDVLIHYRRQRKNSEFDLKRFVHDHFYLPGVNESFYVSNPDKSLNEHIDDLWPVLTKMPQQHMPFSSLLPLPKPYVVPGGRFGETYYWDSYFTMLGLADSGRDDLLRHMADNFAWLIDNYGHVPNGNRTYYLSRSQPPVFALMVELFEEDGIRGAKRYLDQLMKEYQFWMDGAGELMPHQAYRHVVRMPNGSLLNRYWDDRDTPRDESWLEDVETAKQSRRPANEVYRDLRAGAASGWDYSSRWLRDPKRLASIRTTQFIPVDLNAFLYKLEVMIAALSRAKGEELTALAWQNKAETRKKAINHYLWDKTAGVFRDYDWRRERFGAFTAAAVVPLFVGLASPKQAHLQAIALRHLLLTPGGLVSSMVESGEQWDKPNGWAPLQWMAVQGLNQYGEERLATEIAVNWLTTVNNFYQLHHKLVEKYDISGDRARPGGGGEYPLQDGFGWTNGVTRRLMSMYSHLLAD</sequence>
<feature type="region of interest" description="Disordered" evidence="5">
    <location>
        <begin position="43"/>
        <end position="62"/>
    </location>
</feature>
<dbReference type="InterPro" id="IPR023715">
    <property type="entry name" value="Cyt_trehalase"/>
</dbReference>
<dbReference type="Proteomes" id="UP001515683">
    <property type="component" value="Unassembled WGS sequence"/>
</dbReference>
<comment type="catalytic activity">
    <reaction evidence="4">
        <text>alpha,alpha-trehalose + H2O = alpha-D-glucose + beta-D-glucose</text>
        <dbReference type="Rhea" id="RHEA:32675"/>
        <dbReference type="ChEBI" id="CHEBI:15377"/>
        <dbReference type="ChEBI" id="CHEBI:15903"/>
        <dbReference type="ChEBI" id="CHEBI:16551"/>
        <dbReference type="ChEBI" id="CHEBI:17925"/>
        <dbReference type="EC" id="3.2.1.28"/>
    </reaction>
</comment>
<evidence type="ECO:0000256" key="5">
    <source>
        <dbReference type="SAM" id="MobiDB-lite"/>
    </source>
</evidence>
<dbReference type="PRINTS" id="PR00744">
    <property type="entry name" value="GLHYDRLASE37"/>
</dbReference>
<keyword evidence="7" id="KW-1185">Reference proteome</keyword>
<dbReference type="EC" id="3.2.1.28" evidence="4"/>
<comment type="function">
    <text evidence="4">Hydrolyzes trehalose to glucose. Could be involved, in cells returning to low osmolarity conditions, in the utilization of the accumulated cytoplasmic trehalose, which was synthesized in response to high osmolarity.</text>
</comment>
<accession>A0ABX0RCS8</accession>
<evidence type="ECO:0000256" key="3">
    <source>
        <dbReference type="ARBA" id="ARBA00023295"/>
    </source>
</evidence>
<dbReference type="EMBL" id="VWXF01000007">
    <property type="protein sequence ID" value="NIF23146.1"/>
    <property type="molecule type" value="Genomic_DNA"/>
</dbReference>
<gene>
    <name evidence="4 6" type="primary">treF</name>
    <name evidence="6" type="ORF">F3J40_16280</name>
</gene>
<feature type="binding site" evidence="4">
    <location>
        <begin position="233"/>
        <end position="235"/>
    </location>
    <ligand>
        <name>substrate</name>
    </ligand>
</feature>
<feature type="binding site" evidence="4">
    <location>
        <position position="224"/>
    </location>
    <ligand>
        <name>substrate</name>
    </ligand>
</feature>
<feature type="active site" description="Proton donor/acceptor" evidence="4">
    <location>
        <position position="521"/>
    </location>
</feature>
<feature type="binding site" evidence="4">
    <location>
        <position position="180"/>
    </location>
    <ligand>
        <name>substrate</name>
    </ligand>
</feature>
<feature type="binding site" evidence="4">
    <location>
        <begin position="304"/>
        <end position="306"/>
    </location>
    <ligand>
        <name>substrate</name>
    </ligand>
</feature>
<proteinExistence type="inferred from homology"/>
<dbReference type="Gene3D" id="1.50.10.10">
    <property type="match status" value="1"/>
</dbReference>
<organism evidence="6 7">
    <name type="scientific">Candidatus Pantoea multigeneris</name>
    <dbReference type="NCBI Taxonomy" id="2608357"/>
    <lineage>
        <taxon>Bacteria</taxon>
        <taxon>Pseudomonadati</taxon>
        <taxon>Pseudomonadota</taxon>
        <taxon>Gammaproteobacteria</taxon>
        <taxon>Enterobacterales</taxon>
        <taxon>Erwiniaceae</taxon>
        <taxon>Pantoea</taxon>
    </lineage>
</organism>
<evidence type="ECO:0000256" key="1">
    <source>
        <dbReference type="ARBA" id="ARBA00022490"/>
    </source>
</evidence>
<name>A0ABX0RCS8_9GAMM</name>
<comment type="similarity">
    <text evidence="4">Belongs to the glycosyl hydrolase 37 family.</text>
</comment>
<evidence type="ECO:0000313" key="7">
    <source>
        <dbReference type="Proteomes" id="UP001515683"/>
    </source>
</evidence>
<dbReference type="PANTHER" id="PTHR23403:SF8">
    <property type="entry name" value="CYTOPLASMIC TREHALASE"/>
    <property type="match status" value="1"/>
</dbReference>
<dbReference type="PANTHER" id="PTHR23403">
    <property type="entry name" value="TREHALASE"/>
    <property type="match status" value="1"/>
</dbReference>
<keyword evidence="3 4" id="KW-0326">Glycosidase</keyword>
<comment type="caution">
    <text evidence="6">The sequence shown here is derived from an EMBL/GenBank/DDBJ whole genome shotgun (WGS) entry which is preliminary data.</text>
</comment>
<comment type="subcellular location">
    <subcellularLocation>
        <location evidence="4">Cytoplasm</location>
    </subcellularLocation>
</comment>
<feature type="active site" description="Proton donor/acceptor" evidence="4">
    <location>
        <position position="338"/>
    </location>
</feature>
<dbReference type="PROSITE" id="PS00928">
    <property type="entry name" value="TREHALASE_2"/>
    <property type="match status" value="1"/>
</dbReference>
<keyword evidence="1 4" id="KW-0963">Cytoplasm</keyword>
<dbReference type="InterPro" id="IPR001661">
    <property type="entry name" value="Glyco_hydro_37"/>
</dbReference>
<dbReference type="PROSITE" id="PS00927">
    <property type="entry name" value="TREHALASE_1"/>
    <property type="match status" value="1"/>
</dbReference>
<comment type="pathway">
    <text evidence="4">Glycan degradation; trehalose degradation; D-glucose from alpha,alpha-trehalose: step 1/1.</text>
</comment>
<reference evidence="6 7" key="1">
    <citation type="journal article" date="2019" name="bioRxiv">
        <title>Bacteria contribute to plant secondary compound degradation in a generalist herbivore system.</title>
        <authorList>
            <person name="Francoeur C.B."/>
            <person name="Khadempour L."/>
            <person name="Moreira-Soto R.D."/>
            <person name="Gotting K."/>
            <person name="Book A.J."/>
            <person name="Pinto-Tomas A.A."/>
            <person name="Keefover-Ring K."/>
            <person name="Currie C.R."/>
        </authorList>
    </citation>
    <scope>NUCLEOTIDE SEQUENCE [LARGE SCALE GENOMIC DNA]</scope>
    <source>
        <strain evidence="6">Acro-835</strain>
    </source>
</reference>
<feature type="binding site" evidence="4">
    <location>
        <begin position="187"/>
        <end position="188"/>
    </location>
    <ligand>
        <name>substrate</name>
    </ligand>
</feature>
<dbReference type="HAMAP" id="MF_01059">
    <property type="entry name" value="Cyt_trehalase"/>
    <property type="match status" value="1"/>
</dbReference>
<feature type="binding site" evidence="4">
    <location>
        <position position="336"/>
    </location>
    <ligand>
        <name>substrate</name>
    </ligand>
</feature>
<comment type="subunit">
    <text evidence="4">Monomer.</text>
</comment>
<evidence type="ECO:0000313" key="6">
    <source>
        <dbReference type="EMBL" id="NIF23146.1"/>
    </source>
</evidence>
<keyword evidence="2 4" id="KW-0378">Hydrolase</keyword>
<protein>
    <recommendedName>
        <fullName evidence="4">Cytoplasmic trehalase</fullName>
        <ecNumber evidence="4">3.2.1.28</ecNumber>
    </recommendedName>
    <alternativeName>
        <fullName evidence="4">Alpha,alpha-trehalase</fullName>
    </alternativeName>
    <alternativeName>
        <fullName evidence="4">Alpha,alpha-trehalose glucohydrolase</fullName>
    </alternativeName>
</protein>
<dbReference type="NCBIfam" id="NF009774">
    <property type="entry name" value="PRK13271.1"/>
    <property type="match status" value="1"/>
</dbReference>
<feature type="binding site" evidence="4">
    <location>
        <position position="537"/>
    </location>
    <ligand>
        <name>substrate</name>
    </ligand>
</feature>
<dbReference type="InterPro" id="IPR012341">
    <property type="entry name" value="6hp_glycosidase-like_sf"/>
</dbReference>
<dbReference type="Pfam" id="PF01204">
    <property type="entry name" value="Trehalase"/>
    <property type="match status" value="1"/>
</dbReference>
<dbReference type="InterPro" id="IPR008928">
    <property type="entry name" value="6-hairpin_glycosidase_sf"/>
</dbReference>
<dbReference type="InterPro" id="IPR018232">
    <property type="entry name" value="Glyco_hydro_37_CS"/>
</dbReference>